<keyword evidence="1" id="KW-0479">Metal-binding</keyword>
<evidence type="ECO:0000256" key="1">
    <source>
        <dbReference type="PROSITE-ProRule" id="PRU00047"/>
    </source>
</evidence>
<organism evidence="4 5">
    <name type="scientific">Salarias fasciatus</name>
    <name type="common">Jewelled blenny</name>
    <name type="synonym">Blennius fasciatus</name>
    <dbReference type="NCBI Taxonomy" id="181472"/>
    <lineage>
        <taxon>Eukaryota</taxon>
        <taxon>Metazoa</taxon>
        <taxon>Chordata</taxon>
        <taxon>Craniata</taxon>
        <taxon>Vertebrata</taxon>
        <taxon>Euteleostomi</taxon>
        <taxon>Actinopterygii</taxon>
        <taxon>Neopterygii</taxon>
        <taxon>Teleostei</taxon>
        <taxon>Neoteleostei</taxon>
        <taxon>Acanthomorphata</taxon>
        <taxon>Ovalentaria</taxon>
        <taxon>Blenniimorphae</taxon>
        <taxon>Blenniiformes</taxon>
        <taxon>Blennioidei</taxon>
        <taxon>Blenniidae</taxon>
        <taxon>Salariinae</taxon>
        <taxon>Salarias</taxon>
    </lineage>
</organism>
<dbReference type="GO" id="GO:0003676">
    <property type="term" value="F:nucleic acid binding"/>
    <property type="evidence" value="ECO:0007669"/>
    <property type="project" value="InterPro"/>
</dbReference>
<protein>
    <recommendedName>
        <fullName evidence="3">CCHC-type domain-containing protein</fullName>
    </recommendedName>
</protein>
<proteinExistence type="predicted"/>
<reference evidence="4" key="2">
    <citation type="submission" date="2025-09" db="UniProtKB">
        <authorList>
            <consortium name="Ensembl"/>
        </authorList>
    </citation>
    <scope>IDENTIFICATION</scope>
</reference>
<accession>A0A672FZ10</accession>
<dbReference type="InParanoid" id="A0A672FZ10"/>
<sequence length="187" mass="21531">MRRKRHTGGVSTKVHTKTHLATDEHEHPQCRNQRVLDAHDRELLEERIKQLEAELRKKTCVQNDPHPKNDRPVRKLPHTLQKQQKFIILPSSKVFFSVKMVKGNTPAPQTSVSPAEKVTKIGNFCYNCGDDSHMLPQCPNPTNAALVQKKLCERHQARQNQRLNGRWLILSAVKRQIPKGKMPKFCV</sequence>
<evidence type="ECO:0000313" key="4">
    <source>
        <dbReference type="Ensembl" id="ENSSFAP00005010055.1"/>
    </source>
</evidence>
<dbReference type="Ensembl" id="ENSSFAT00005010511.1">
    <property type="protein sequence ID" value="ENSSFAP00005010055.1"/>
    <property type="gene ID" value="ENSSFAG00005005719.1"/>
</dbReference>
<dbReference type="Proteomes" id="UP000472267">
    <property type="component" value="Unassembled WGS sequence"/>
</dbReference>
<name>A0A672FZ10_SALFA</name>
<keyword evidence="1" id="KW-0863">Zinc-finger</keyword>
<evidence type="ECO:0000256" key="2">
    <source>
        <dbReference type="SAM" id="MobiDB-lite"/>
    </source>
</evidence>
<feature type="domain" description="CCHC-type" evidence="3">
    <location>
        <begin position="125"/>
        <end position="140"/>
    </location>
</feature>
<keyword evidence="1" id="KW-0862">Zinc</keyword>
<dbReference type="InterPro" id="IPR001878">
    <property type="entry name" value="Znf_CCHC"/>
</dbReference>
<dbReference type="PROSITE" id="PS50158">
    <property type="entry name" value="ZF_CCHC"/>
    <property type="match status" value="1"/>
</dbReference>
<dbReference type="AlphaFoldDB" id="A0A672FZ10"/>
<evidence type="ECO:0000313" key="5">
    <source>
        <dbReference type="Proteomes" id="UP000472267"/>
    </source>
</evidence>
<feature type="region of interest" description="Disordered" evidence="2">
    <location>
        <begin position="1"/>
        <end position="30"/>
    </location>
</feature>
<evidence type="ECO:0000259" key="3">
    <source>
        <dbReference type="PROSITE" id="PS50158"/>
    </source>
</evidence>
<reference evidence="4" key="1">
    <citation type="submission" date="2025-08" db="UniProtKB">
        <authorList>
            <consortium name="Ensembl"/>
        </authorList>
    </citation>
    <scope>IDENTIFICATION</scope>
</reference>
<keyword evidence="5" id="KW-1185">Reference proteome</keyword>
<dbReference type="GO" id="GO:0008270">
    <property type="term" value="F:zinc ion binding"/>
    <property type="evidence" value="ECO:0007669"/>
    <property type="project" value="UniProtKB-KW"/>
</dbReference>
<feature type="compositionally biased region" description="Basic and acidic residues" evidence="2">
    <location>
        <begin position="20"/>
        <end position="30"/>
    </location>
</feature>